<gene>
    <name evidence="13" type="ORF">MICPUN_57027</name>
</gene>
<keyword evidence="4 9" id="KW-0132">Cell division</keyword>
<dbReference type="FunFam" id="3.30.457.50:FF:000001">
    <property type="entry name" value="Probable kinetochore protein spc25"/>
    <property type="match status" value="1"/>
</dbReference>
<feature type="coiled-coil region" evidence="10">
    <location>
        <begin position="80"/>
        <end position="135"/>
    </location>
</feature>
<keyword evidence="7 9" id="KW-0131">Cell cycle</keyword>
<evidence type="ECO:0000256" key="4">
    <source>
        <dbReference type="ARBA" id="ARBA00022618"/>
    </source>
</evidence>
<dbReference type="PANTHER" id="PTHR14281:SF0">
    <property type="entry name" value="KINETOCHORE PROTEIN SPC25"/>
    <property type="match status" value="1"/>
</dbReference>
<protein>
    <recommendedName>
        <fullName evidence="9">Kinetochore protein SPC25</fullName>
    </recommendedName>
</protein>
<evidence type="ECO:0000256" key="1">
    <source>
        <dbReference type="ARBA" id="ARBA00004584"/>
    </source>
</evidence>
<keyword evidence="8 9" id="KW-0137">Centromere</keyword>
<dbReference type="InterPro" id="IPR045143">
    <property type="entry name" value="Spc25"/>
</dbReference>
<evidence type="ECO:0000256" key="8">
    <source>
        <dbReference type="ARBA" id="ARBA00023328"/>
    </source>
</evidence>
<dbReference type="Gene3D" id="3.30.457.50">
    <property type="entry name" value="Chromosome segregation protein Spc25"/>
    <property type="match status" value="1"/>
</dbReference>
<comment type="subcellular location">
    <subcellularLocation>
        <location evidence="1">Chromosome</location>
        <location evidence="1">Centromere</location>
    </subcellularLocation>
    <subcellularLocation>
        <location evidence="9">Nucleus</location>
    </subcellularLocation>
    <subcellularLocation>
        <location evidence="9">Chromosome</location>
        <location evidence="9">Centromere</location>
        <location evidence="9">Kinetochore</location>
    </subcellularLocation>
</comment>
<feature type="domain" description="Chromosome segregation protein Spc25 C-terminal" evidence="12">
    <location>
        <begin position="169"/>
        <end position="239"/>
    </location>
</feature>
<dbReference type="EMBL" id="CP001324">
    <property type="protein sequence ID" value="ACO62241.1"/>
    <property type="molecule type" value="Genomic_DNA"/>
</dbReference>
<proteinExistence type="inferred from homology"/>
<evidence type="ECO:0000313" key="14">
    <source>
        <dbReference type="Proteomes" id="UP000002009"/>
    </source>
</evidence>
<dbReference type="GO" id="GO:0007059">
    <property type="term" value="P:chromosome segregation"/>
    <property type="evidence" value="ECO:0007669"/>
    <property type="project" value="InterPro"/>
</dbReference>
<evidence type="ECO:0000313" key="13">
    <source>
        <dbReference type="EMBL" id="ACO62241.1"/>
    </source>
</evidence>
<evidence type="ECO:0000256" key="5">
    <source>
        <dbReference type="ARBA" id="ARBA00022776"/>
    </source>
</evidence>
<evidence type="ECO:0000256" key="11">
    <source>
        <dbReference type="SAM" id="MobiDB-lite"/>
    </source>
</evidence>
<dbReference type="CDD" id="cd23784">
    <property type="entry name" value="RWD_Spc25"/>
    <property type="match status" value="1"/>
</dbReference>
<evidence type="ECO:0000256" key="10">
    <source>
        <dbReference type="SAM" id="Coils"/>
    </source>
</evidence>
<dbReference type="RefSeq" id="XP_002500983.1">
    <property type="nucleotide sequence ID" value="XM_002500937.1"/>
</dbReference>
<keyword evidence="9" id="KW-0539">Nucleus</keyword>
<comment type="subunit">
    <text evidence="9">Component of the NDC80 complex.</text>
</comment>
<dbReference type="STRING" id="296587.C1E1X1"/>
<evidence type="ECO:0000256" key="9">
    <source>
        <dbReference type="RuleBase" id="RU367150"/>
    </source>
</evidence>
<evidence type="ECO:0000259" key="12">
    <source>
        <dbReference type="Pfam" id="PF08234"/>
    </source>
</evidence>
<dbReference type="Proteomes" id="UP000002009">
    <property type="component" value="Chromosome 3"/>
</dbReference>
<dbReference type="OMA" id="HEREFMV"/>
<dbReference type="Pfam" id="PF08234">
    <property type="entry name" value="Spindle_Spc25"/>
    <property type="match status" value="1"/>
</dbReference>
<dbReference type="InParanoid" id="C1E1X1"/>
<reference evidence="13 14" key="1">
    <citation type="journal article" date="2009" name="Science">
        <title>Green evolution and dynamic adaptations revealed by genomes of the marine picoeukaryotes Micromonas.</title>
        <authorList>
            <person name="Worden A.Z."/>
            <person name="Lee J.H."/>
            <person name="Mock T."/>
            <person name="Rouze P."/>
            <person name="Simmons M.P."/>
            <person name="Aerts A.L."/>
            <person name="Allen A.E."/>
            <person name="Cuvelier M.L."/>
            <person name="Derelle E."/>
            <person name="Everett M.V."/>
            <person name="Foulon E."/>
            <person name="Grimwood J."/>
            <person name="Gundlach H."/>
            <person name="Henrissat B."/>
            <person name="Napoli C."/>
            <person name="McDonald S.M."/>
            <person name="Parker M.S."/>
            <person name="Rombauts S."/>
            <person name="Salamov A."/>
            <person name="Von Dassow P."/>
            <person name="Badger J.H."/>
            <person name="Coutinho P.M."/>
            <person name="Demir E."/>
            <person name="Dubchak I."/>
            <person name="Gentemann C."/>
            <person name="Eikrem W."/>
            <person name="Gready J.E."/>
            <person name="John U."/>
            <person name="Lanier W."/>
            <person name="Lindquist E.A."/>
            <person name="Lucas S."/>
            <person name="Mayer K.F."/>
            <person name="Moreau H."/>
            <person name="Not F."/>
            <person name="Otillar R."/>
            <person name="Panaud O."/>
            <person name="Pangilinan J."/>
            <person name="Paulsen I."/>
            <person name="Piegu B."/>
            <person name="Poliakov A."/>
            <person name="Robbens S."/>
            <person name="Schmutz J."/>
            <person name="Toulza E."/>
            <person name="Wyss T."/>
            <person name="Zelensky A."/>
            <person name="Zhou K."/>
            <person name="Armbrust E.V."/>
            <person name="Bhattacharya D."/>
            <person name="Goodenough U.W."/>
            <person name="Van de Peer Y."/>
            <person name="Grigoriev I.V."/>
        </authorList>
    </citation>
    <scope>NUCLEOTIDE SEQUENCE [LARGE SCALE GENOMIC DNA]</scope>
    <source>
        <strain evidence="14">RCC299 / NOUM17</strain>
    </source>
</reference>
<keyword evidence="14" id="KW-1185">Reference proteome</keyword>
<evidence type="ECO:0000256" key="7">
    <source>
        <dbReference type="ARBA" id="ARBA00023306"/>
    </source>
</evidence>
<comment type="function">
    <text evidence="9">Acts as a component of the essential kinetochore-associated NDC80 complex, which is required for chromosome segregation and spindle checkpoint activity.</text>
</comment>
<dbReference type="GeneID" id="8241749"/>
<organism evidence="13 14">
    <name type="scientific">Micromonas commoda (strain RCC299 / NOUM17 / CCMP2709)</name>
    <name type="common">Picoplanktonic green alga</name>
    <dbReference type="NCBI Taxonomy" id="296587"/>
    <lineage>
        <taxon>Eukaryota</taxon>
        <taxon>Viridiplantae</taxon>
        <taxon>Chlorophyta</taxon>
        <taxon>Mamiellophyceae</taxon>
        <taxon>Mamiellales</taxon>
        <taxon>Mamiellaceae</taxon>
        <taxon>Micromonas</taxon>
    </lineage>
</organism>
<evidence type="ECO:0000256" key="3">
    <source>
        <dbReference type="ARBA" id="ARBA00022454"/>
    </source>
</evidence>
<dbReference type="eggNOG" id="KOG4657">
    <property type="taxonomic scope" value="Eukaryota"/>
</dbReference>
<dbReference type="PANTHER" id="PTHR14281">
    <property type="entry name" value="KINETOCHORE PROTEIN SPC25-RELATED"/>
    <property type="match status" value="1"/>
</dbReference>
<dbReference type="FunCoup" id="C1E1X1">
    <property type="interactions" value="346"/>
</dbReference>
<accession>C1E1X1</accession>
<keyword evidence="9" id="KW-0995">Kinetochore</keyword>
<dbReference type="KEGG" id="mis:MICPUN_57027"/>
<dbReference type="GO" id="GO:0051301">
    <property type="term" value="P:cell division"/>
    <property type="evidence" value="ECO:0007669"/>
    <property type="project" value="UniProtKB-UniRule"/>
</dbReference>
<evidence type="ECO:0000256" key="6">
    <source>
        <dbReference type="ARBA" id="ARBA00023054"/>
    </source>
</evidence>
<dbReference type="OrthoDB" id="536533at2759"/>
<sequence length="292" mass="32768">MSAAPPAMSNARPLDDVSNIIDLDALHKELEQARSNVEMWMARRELSMKEQVAVHKTNMAVAEEEYVSLVEREKDLATAAEELARRQEYQQAELDALQEEAAQAKELGEDLPQQLQVLREQVTTEKDELERESTKVTGDEMVKAQMLQAHLSAVDLYRTRLGLRFEIGDAEELRFFYRHVDPADHEREFMVAVRVVDAGGYELMDCDPDMGDAAQRLLAECNRTDNLSGFVRGVRKLFRASVAEEEVAAAAAALREKAKVSAPSYAPADEPEPEPVAPRTPFNTRPDDMVPL</sequence>
<name>C1E1X1_MICCC</name>
<keyword evidence="3 9" id="KW-0158">Chromosome</keyword>
<comment type="similarity">
    <text evidence="2 9">Belongs to the SPC25 family.</text>
</comment>
<dbReference type="GO" id="GO:0005634">
    <property type="term" value="C:nucleus"/>
    <property type="evidence" value="ECO:0007669"/>
    <property type="project" value="UniProtKB-SubCell"/>
</dbReference>
<evidence type="ECO:0000256" key="2">
    <source>
        <dbReference type="ARBA" id="ARBA00006379"/>
    </source>
</evidence>
<dbReference type="AlphaFoldDB" id="C1E1X1"/>
<keyword evidence="6 10" id="KW-0175">Coiled coil</keyword>
<keyword evidence="5 9" id="KW-0498">Mitosis</keyword>
<dbReference type="GO" id="GO:0031262">
    <property type="term" value="C:Ndc80 complex"/>
    <property type="evidence" value="ECO:0007669"/>
    <property type="project" value="InterPro"/>
</dbReference>
<dbReference type="InterPro" id="IPR013255">
    <property type="entry name" value="Spc25_C"/>
</dbReference>
<feature type="region of interest" description="Disordered" evidence="11">
    <location>
        <begin position="260"/>
        <end position="292"/>
    </location>
</feature>